<name>A0ABP7MSS4_9ACTN</name>
<dbReference type="Proteomes" id="UP001501000">
    <property type="component" value="Unassembled WGS sequence"/>
</dbReference>
<reference evidence="3" key="1">
    <citation type="journal article" date="2019" name="Int. J. Syst. Evol. Microbiol.">
        <title>The Global Catalogue of Microorganisms (GCM) 10K type strain sequencing project: providing services to taxonomists for standard genome sequencing and annotation.</title>
        <authorList>
            <consortium name="The Broad Institute Genomics Platform"/>
            <consortium name="The Broad Institute Genome Sequencing Center for Infectious Disease"/>
            <person name="Wu L."/>
            <person name="Ma J."/>
        </authorList>
    </citation>
    <scope>NUCLEOTIDE SEQUENCE [LARGE SCALE GENOMIC DNA]</scope>
    <source>
        <strain evidence="3">JCM 16956</strain>
    </source>
</reference>
<comment type="caution">
    <text evidence="2">The sequence shown here is derived from an EMBL/GenBank/DDBJ whole genome shotgun (WGS) entry which is preliminary data.</text>
</comment>
<proteinExistence type="predicted"/>
<protein>
    <submittedName>
        <fullName evidence="2">Uncharacterized protein</fullName>
    </submittedName>
</protein>
<gene>
    <name evidence="2" type="ORF">GCM10022244_42800</name>
</gene>
<evidence type="ECO:0000256" key="1">
    <source>
        <dbReference type="SAM" id="MobiDB-lite"/>
    </source>
</evidence>
<dbReference type="EMBL" id="BAABAJ010000014">
    <property type="protein sequence ID" value="GAA3929191.1"/>
    <property type="molecule type" value="Genomic_DNA"/>
</dbReference>
<evidence type="ECO:0000313" key="3">
    <source>
        <dbReference type="Proteomes" id="UP001501000"/>
    </source>
</evidence>
<evidence type="ECO:0000313" key="2">
    <source>
        <dbReference type="EMBL" id="GAA3929191.1"/>
    </source>
</evidence>
<feature type="region of interest" description="Disordered" evidence="1">
    <location>
        <begin position="1"/>
        <end position="62"/>
    </location>
</feature>
<sequence>MANSQVKSAGAGGGTWGGTAEGSGGGTGVLLTPRPYRPPRAVPGAPDLTYEDRARPPYRSVA</sequence>
<feature type="compositionally biased region" description="Gly residues" evidence="1">
    <location>
        <begin position="10"/>
        <end position="28"/>
    </location>
</feature>
<organism evidence="2 3">
    <name type="scientific">Streptomyces gulbargensis</name>
    <dbReference type="NCBI Taxonomy" id="364901"/>
    <lineage>
        <taxon>Bacteria</taxon>
        <taxon>Bacillati</taxon>
        <taxon>Actinomycetota</taxon>
        <taxon>Actinomycetes</taxon>
        <taxon>Kitasatosporales</taxon>
        <taxon>Streptomycetaceae</taxon>
        <taxon>Streptomyces</taxon>
    </lineage>
</organism>
<keyword evidence="3" id="KW-1185">Reference proteome</keyword>
<accession>A0ABP7MSS4</accession>